<protein>
    <recommendedName>
        <fullName evidence="11">Peptidase S8/S53 domain-containing protein</fullName>
    </recommendedName>
</protein>
<dbReference type="Pfam" id="PF00082">
    <property type="entry name" value="Peptidase_S8"/>
    <property type="match status" value="1"/>
</dbReference>
<comment type="caution">
    <text evidence="9">The sequence shown here is derived from an EMBL/GenBank/DDBJ whole genome shotgun (WGS) entry which is preliminary data.</text>
</comment>
<feature type="active site" description="Charge relay system" evidence="5">
    <location>
        <position position="675"/>
    </location>
</feature>
<gene>
    <name evidence="9" type="ORF">QBC40DRAFT_324993</name>
</gene>
<dbReference type="Gene3D" id="3.40.50.200">
    <property type="entry name" value="Peptidase S8/S53 domain"/>
    <property type="match status" value="1"/>
</dbReference>
<evidence type="ECO:0000256" key="3">
    <source>
        <dbReference type="ARBA" id="ARBA00022801"/>
    </source>
</evidence>
<feature type="domain" description="DUF7580" evidence="8">
    <location>
        <begin position="203"/>
        <end position="501"/>
    </location>
</feature>
<dbReference type="PROSITE" id="PS51892">
    <property type="entry name" value="SUBTILASE"/>
    <property type="match status" value="1"/>
</dbReference>
<feature type="compositionally biased region" description="Polar residues" evidence="6">
    <location>
        <begin position="571"/>
        <end position="581"/>
    </location>
</feature>
<evidence type="ECO:0000313" key="10">
    <source>
        <dbReference type="Proteomes" id="UP001303160"/>
    </source>
</evidence>
<dbReference type="SUPFAM" id="SSF52743">
    <property type="entry name" value="Subtilisin-like"/>
    <property type="match status" value="1"/>
</dbReference>
<dbReference type="InterPro" id="IPR050131">
    <property type="entry name" value="Peptidase_S8_subtilisin-like"/>
</dbReference>
<dbReference type="PANTHER" id="PTHR43806">
    <property type="entry name" value="PEPTIDASE S8"/>
    <property type="match status" value="1"/>
</dbReference>
<feature type="domain" description="Peptidase S8/S53" evidence="7">
    <location>
        <begin position="632"/>
        <end position="853"/>
    </location>
</feature>
<dbReference type="PRINTS" id="PR00723">
    <property type="entry name" value="SUBTILISIN"/>
</dbReference>
<keyword evidence="3 5" id="KW-0378">Hydrolase</keyword>
<feature type="active site" description="Charge relay system" evidence="5">
    <location>
        <position position="640"/>
    </location>
</feature>
<reference evidence="9" key="2">
    <citation type="submission" date="2023-05" db="EMBL/GenBank/DDBJ databases">
        <authorList>
            <consortium name="Lawrence Berkeley National Laboratory"/>
            <person name="Steindorff A."/>
            <person name="Hensen N."/>
            <person name="Bonometti L."/>
            <person name="Westerberg I."/>
            <person name="Brannstrom I.O."/>
            <person name="Guillou S."/>
            <person name="Cros-Aarteil S."/>
            <person name="Calhoun S."/>
            <person name="Haridas S."/>
            <person name="Kuo A."/>
            <person name="Mondo S."/>
            <person name="Pangilinan J."/>
            <person name="Riley R."/>
            <person name="Labutti K."/>
            <person name="Andreopoulos B."/>
            <person name="Lipzen A."/>
            <person name="Chen C."/>
            <person name="Yanf M."/>
            <person name="Daum C."/>
            <person name="Ng V."/>
            <person name="Clum A."/>
            <person name="Ohm R."/>
            <person name="Martin F."/>
            <person name="Silar P."/>
            <person name="Natvig D."/>
            <person name="Lalanne C."/>
            <person name="Gautier V."/>
            <person name="Ament-Velasquez S.L."/>
            <person name="Kruys A."/>
            <person name="Hutchinson M.I."/>
            <person name="Powell A.J."/>
            <person name="Barry K."/>
            <person name="Miller A.N."/>
            <person name="Grigoriev I.V."/>
            <person name="Debuchy R."/>
            <person name="Gladieux P."/>
            <person name="Thoren M.H."/>
            <person name="Johannesson H."/>
        </authorList>
    </citation>
    <scope>NUCLEOTIDE SEQUENCE</scope>
    <source>
        <strain evidence="9">CBS 315.58</strain>
    </source>
</reference>
<sequence>MTSQTPFLKKLAFATDVAAQLENISSALLRDDSESLFFPNLKAELYLLGTFLTEWYSTIVDQRSLTGSLHPRVDEDHGMQRVDNLLTNLERLIDGPQQRNDGPSYRRFRQRLFGGIISRLSNNRRNQYPNLNRLFKNPAAATASLRSFASYERNMDHWQLLNNLRKFQHEARPKSRLSGSHGSSEAAAKAKERLEPLGHQSKAAQILYKVLSEHSVQQDPEHKALPYLYLVVDDTPITSGIATFGVMFYCHTGSVTTSMPCHWQDTRIDVIEDNRSGHDSRCLKVIDQRMLWESISVDPNYRALLDLKRGELFCKEHRYQQCSFQFDMPSLSLGQILGGGVLTPRMRLLLCSLLAQIVWQFYDSDWVNHEWTKENFRFLYETRTDETTGLFVDGPFLSAQFSDDRPLYTGPCQVHRFPRIASLGITLLEIELDIDISREQSSNSLSVLEPRNLARAHQLLNEKHRWRETFSRLREVIQRCLSPDDFESCRGNRERERDLFQELVVLPLHELYINAWADIDHPAIPLRPILLETLSPATKAAEQPGTHSAGSPSVSEQPSSPLSLIPERQISEPTCTSQSKQSIRHREALIRSHSLPATIAGGSKSCSCSATAWFRELDEFNYTLRVKKKSDQQVRVAVLDTGISKEWYDTGLVDGYRDFVKSQDDNPEDTSESLHGTNIARLFAKVHPDAKLFVARINETDEVERYNTARPTQDRIASAIRHAASFWMVDIIILPWGFEDDHSEMIDAIVAAKSQRILIFAAASNHGGTYGGLRHAATVSFPARMSDVISVFSTNPCIEPSSFNPKPSPVGYNFAILGENITLHPDENDNRALLSGTSFATAVAAGVAARLLDFSRHPDATTWIKRADDLRLTDGMSAIFAYMAKDENKKGYHCMRPWKLLDDLGHLEERDPSLQEQRKDVCQTITRILRGKGHLI</sequence>
<keyword evidence="10" id="KW-1185">Reference proteome</keyword>
<feature type="region of interest" description="Disordered" evidence="6">
    <location>
        <begin position="169"/>
        <end position="195"/>
    </location>
</feature>
<dbReference type="GO" id="GO:0006508">
    <property type="term" value="P:proteolysis"/>
    <property type="evidence" value="ECO:0007669"/>
    <property type="project" value="UniProtKB-KW"/>
</dbReference>
<evidence type="ECO:0000256" key="5">
    <source>
        <dbReference type="PROSITE-ProRule" id="PRU01240"/>
    </source>
</evidence>
<dbReference type="Pfam" id="PF24476">
    <property type="entry name" value="DUF7580"/>
    <property type="match status" value="1"/>
</dbReference>
<comment type="similarity">
    <text evidence="1 5">Belongs to the peptidase S8 family.</text>
</comment>
<keyword evidence="4 5" id="KW-0720">Serine protease</keyword>
<evidence type="ECO:0000259" key="8">
    <source>
        <dbReference type="Pfam" id="PF24476"/>
    </source>
</evidence>
<dbReference type="CDD" id="cd00306">
    <property type="entry name" value="Peptidases_S8_S53"/>
    <property type="match status" value="1"/>
</dbReference>
<evidence type="ECO:0000256" key="2">
    <source>
        <dbReference type="ARBA" id="ARBA00022670"/>
    </source>
</evidence>
<keyword evidence="2 5" id="KW-0645">Protease</keyword>
<dbReference type="InterPro" id="IPR036852">
    <property type="entry name" value="Peptidase_S8/S53_dom_sf"/>
</dbReference>
<dbReference type="EMBL" id="MU863910">
    <property type="protein sequence ID" value="KAK4201197.1"/>
    <property type="molecule type" value="Genomic_DNA"/>
</dbReference>
<dbReference type="GO" id="GO:0004252">
    <property type="term" value="F:serine-type endopeptidase activity"/>
    <property type="evidence" value="ECO:0007669"/>
    <property type="project" value="UniProtKB-UniRule"/>
</dbReference>
<feature type="region of interest" description="Disordered" evidence="6">
    <location>
        <begin position="538"/>
        <end position="583"/>
    </location>
</feature>
<reference evidence="9" key="1">
    <citation type="journal article" date="2023" name="Mol. Phylogenet. Evol.">
        <title>Genome-scale phylogeny and comparative genomics of the fungal order Sordariales.</title>
        <authorList>
            <person name="Hensen N."/>
            <person name="Bonometti L."/>
            <person name="Westerberg I."/>
            <person name="Brannstrom I.O."/>
            <person name="Guillou S."/>
            <person name="Cros-Aarteil S."/>
            <person name="Calhoun S."/>
            <person name="Haridas S."/>
            <person name="Kuo A."/>
            <person name="Mondo S."/>
            <person name="Pangilinan J."/>
            <person name="Riley R."/>
            <person name="LaButti K."/>
            <person name="Andreopoulos B."/>
            <person name="Lipzen A."/>
            <person name="Chen C."/>
            <person name="Yan M."/>
            <person name="Daum C."/>
            <person name="Ng V."/>
            <person name="Clum A."/>
            <person name="Steindorff A."/>
            <person name="Ohm R.A."/>
            <person name="Martin F."/>
            <person name="Silar P."/>
            <person name="Natvig D.O."/>
            <person name="Lalanne C."/>
            <person name="Gautier V."/>
            <person name="Ament-Velasquez S.L."/>
            <person name="Kruys A."/>
            <person name="Hutchinson M.I."/>
            <person name="Powell A.J."/>
            <person name="Barry K."/>
            <person name="Miller A.N."/>
            <person name="Grigoriev I.V."/>
            <person name="Debuchy R."/>
            <person name="Gladieux P."/>
            <person name="Hiltunen Thoren M."/>
            <person name="Johannesson H."/>
        </authorList>
    </citation>
    <scope>NUCLEOTIDE SEQUENCE</scope>
    <source>
        <strain evidence="9">CBS 315.58</strain>
    </source>
</reference>
<evidence type="ECO:0008006" key="11">
    <source>
        <dbReference type="Google" id="ProtNLM"/>
    </source>
</evidence>
<name>A0AAN6XMI4_9PEZI</name>
<dbReference type="PANTHER" id="PTHR43806:SF11">
    <property type="entry name" value="CEREVISIN-RELATED"/>
    <property type="match status" value="1"/>
</dbReference>
<dbReference type="AlphaFoldDB" id="A0AAN6XMI4"/>
<dbReference type="Proteomes" id="UP001303160">
    <property type="component" value="Unassembled WGS sequence"/>
</dbReference>
<dbReference type="InterPro" id="IPR015500">
    <property type="entry name" value="Peptidase_S8_subtilisin-rel"/>
</dbReference>
<accession>A0AAN6XMI4</accession>
<proteinExistence type="inferred from homology"/>
<feature type="active site" description="Charge relay system" evidence="5">
    <location>
        <position position="838"/>
    </location>
</feature>
<dbReference type="InterPro" id="IPR056002">
    <property type="entry name" value="DUF7580"/>
</dbReference>
<evidence type="ECO:0000256" key="1">
    <source>
        <dbReference type="ARBA" id="ARBA00011073"/>
    </source>
</evidence>
<organism evidence="9 10">
    <name type="scientific">Triangularia verruculosa</name>
    <dbReference type="NCBI Taxonomy" id="2587418"/>
    <lineage>
        <taxon>Eukaryota</taxon>
        <taxon>Fungi</taxon>
        <taxon>Dikarya</taxon>
        <taxon>Ascomycota</taxon>
        <taxon>Pezizomycotina</taxon>
        <taxon>Sordariomycetes</taxon>
        <taxon>Sordariomycetidae</taxon>
        <taxon>Sordariales</taxon>
        <taxon>Podosporaceae</taxon>
        <taxon>Triangularia</taxon>
    </lineage>
</organism>
<evidence type="ECO:0000256" key="4">
    <source>
        <dbReference type="ARBA" id="ARBA00022825"/>
    </source>
</evidence>
<feature type="compositionally biased region" description="Polar residues" evidence="6">
    <location>
        <begin position="545"/>
        <end position="562"/>
    </location>
</feature>
<evidence type="ECO:0000313" key="9">
    <source>
        <dbReference type="EMBL" id="KAK4201197.1"/>
    </source>
</evidence>
<dbReference type="InterPro" id="IPR000209">
    <property type="entry name" value="Peptidase_S8/S53_dom"/>
</dbReference>
<evidence type="ECO:0000256" key="6">
    <source>
        <dbReference type="SAM" id="MobiDB-lite"/>
    </source>
</evidence>
<evidence type="ECO:0000259" key="7">
    <source>
        <dbReference type="Pfam" id="PF00082"/>
    </source>
</evidence>